<gene>
    <name evidence="1" type="ORF">L596_006311</name>
</gene>
<keyword evidence="2" id="KW-1185">Reference proteome</keyword>
<accession>A0A4V6I8R4</accession>
<reference evidence="1 2" key="1">
    <citation type="journal article" date="2015" name="Genome Biol.">
        <title>Comparative genomics of Steinernema reveals deeply conserved gene regulatory networks.</title>
        <authorList>
            <person name="Dillman A.R."/>
            <person name="Macchietto M."/>
            <person name="Porter C.F."/>
            <person name="Rogers A."/>
            <person name="Williams B."/>
            <person name="Antoshechkin I."/>
            <person name="Lee M.M."/>
            <person name="Goodwin Z."/>
            <person name="Lu X."/>
            <person name="Lewis E.E."/>
            <person name="Goodrich-Blair H."/>
            <person name="Stock S.P."/>
            <person name="Adams B.J."/>
            <person name="Sternberg P.W."/>
            <person name="Mortazavi A."/>
        </authorList>
    </citation>
    <scope>NUCLEOTIDE SEQUENCE [LARGE SCALE GENOMIC DNA]</scope>
    <source>
        <strain evidence="1 2">ALL</strain>
    </source>
</reference>
<name>A0A4V6I8R4_STECR</name>
<reference evidence="1 2" key="2">
    <citation type="journal article" date="2019" name="G3 (Bethesda)">
        <title>Hybrid Assembly of the Genome of the Entomopathogenic Nematode Steinernema carpocapsae Identifies the X-Chromosome.</title>
        <authorList>
            <person name="Serra L."/>
            <person name="Macchietto M."/>
            <person name="Macias-Munoz A."/>
            <person name="McGill C.J."/>
            <person name="Rodriguez I.M."/>
            <person name="Rodriguez B."/>
            <person name="Murad R."/>
            <person name="Mortazavi A."/>
        </authorList>
    </citation>
    <scope>NUCLEOTIDE SEQUENCE [LARGE SCALE GENOMIC DNA]</scope>
    <source>
        <strain evidence="1 2">ALL</strain>
    </source>
</reference>
<evidence type="ECO:0000313" key="2">
    <source>
        <dbReference type="Proteomes" id="UP000298663"/>
    </source>
</evidence>
<dbReference type="Proteomes" id="UP000298663">
    <property type="component" value="Chromosome X"/>
</dbReference>
<proteinExistence type="predicted"/>
<dbReference type="EMBL" id="CM016762">
    <property type="protein sequence ID" value="TMS39843.1"/>
    <property type="molecule type" value="Genomic_DNA"/>
</dbReference>
<sequence>MTKIDSETPKLAKNHPILQVSPRLSPDFSNRFEKFGDSSLYTNGVDGLVAGGVQTRVAVAHEFECSVTVRCSTNKGMTPSVCPEI</sequence>
<organism evidence="1 2">
    <name type="scientific">Steinernema carpocapsae</name>
    <name type="common">Entomopathogenic nematode</name>
    <dbReference type="NCBI Taxonomy" id="34508"/>
    <lineage>
        <taxon>Eukaryota</taxon>
        <taxon>Metazoa</taxon>
        <taxon>Ecdysozoa</taxon>
        <taxon>Nematoda</taxon>
        <taxon>Chromadorea</taxon>
        <taxon>Rhabditida</taxon>
        <taxon>Tylenchina</taxon>
        <taxon>Panagrolaimomorpha</taxon>
        <taxon>Strongyloidoidea</taxon>
        <taxon>Steinernematidae</taxon>
        <taxon>Steinernema</taxon>
    </lineage>
</organism>
<dbReference type="AlphaFoldDB" id="A0A4V6I8R4"/>
<evidence type="ECO:0000313" key="1">
    <source>
        <dbReference type="EMBL" id="TMS39843.1"/>
    </source>
</evidence>
<protein>
    <submittedName>
        <fullName evidence="1">Uncharacterized protein</fullName>
    </submittedName>
</protein>